<sequence length="296" mass="32193">MCHLFAMSGGAERIEATFWLLDAPDNPRTQTRRPPDGAGLGVFSADGTAQVHRQAIRSRADTAFAREAQQVTSNTFVAHVRHASTGRVDDANTHPFLKDGRIFAHNGVVEGLDKLDAELGSARAGVAGDTDSERYFALVTREIAARDGDVGEGIIAAVNWIAENLPLYSINMVLATPRELWALRYPDTNGLHVLQRAPGGRNQRHLDHASPFSEIRVRSVDLRTRPAVVVESERMDEDPRWRLMASGELLHVAPDLSMTSRLVLAGPPAHALDLDDLRPEAAASQTAAVPDIQIPA</sequence>
<protein>
    <submittedName>
        <fullName evidence="3">Glutamine amidotransferase</fullName>
    </submittedName>
</protein>
<dbReference type="PROSITE" id="PS51278">
    <property type="entry name" value="GATASE_TYPE_2"/>
    <property type="match status" value="1"/>
</dbReference>
<dbReference type="GO" id="GO:0016740">
    <property type="term" value="F:transferase activity"/>
    <property type="evidence" value="ECO:0007669"/>
    <property type="project" value="UniProtKB-KW"/>
</dbReference>
<dbReference type="AlphaFoldDB" id="A0A0S4QRM8"/>
<accession>A0A0S4QRM8</accession>
<feature type="domain" description="Glutamine amidotransferase type-2" evidence="2">
    <location>
        <begin position="2"/>
        <end position="255"/>
    </location>
</feature>
<organism evidence="3 4">
    <name type="scientific">Parafrankia irregularis</name>
    <dbReference type="NCBI Taxonomy" id="795642"/>
    <lineage>
        <taxon>Bacteria</taxon>
        <taxon>Bacillati</taxon>
        <taxon>Actinomycetota</taxon>
        <taxon>Actinomycetes</taxon>
        <taxon>Frankiales</taxon>
        <taxon>Frankiaceae</taxon>
        <taxon>Parafrankia</taxon>
    </lineage>
</organism>
<reference evidence="4" key="1">
    <citation type="submission" date="2015-11" db="EMBL/GenBank/DDBJ databases">
        <authorList>
            <person name="Varghese N."/>
        </authorList>
    </citation>
    <scope>NUCLEOTIDE SEQUENCE [LARGE SCALE GENOMIC DNA]</scope>
    <source>
        <strain evidence="4">DSM 45899</strain>
    </source>
</reference>
<dbReference type="InterPro" id="IPR029055">
    <property type="entry name" value="Ntn_hydrolases_N"/>
</dbReference>
<dbReference type="SUPFAM" id="SSF56235">
    <property type="entry name" value="N-terminal nucleophile aminohydrolases (Ntn hydrolases)"/>
    <property type="match status" value="1"/>
</dbReference>
<evidence type="ECO:0000313" key="4">
    <source>
        <dbReference type="Proteomes" id="UP000198802"/>
    </source>
</evidence>
<evidence type="ECO:0000313" key="3">
    <source>
        <dbReference type="EMBL" id="CUU57791.1"/>
    </source>
</evidence>
<dbReference type="EMBL" id="FAOZ01000014">
    <property type="protein sequence ID" value="CUU57791.1"/>
    <property type="molecule type" value="Genomic_DNA"/>
</dbReference>
<evidence type="ECO:0000256" key="1">
    <source>
        <dbReference type="ARBA" id="ARBA00022962"/>
    </source>
</evidence>
<evidence type="ECO:0000259" key="2">
    <source>
        <dbReference type="PROSITE" id="PS51278"/>
    </source>
</evidence>
<dbReference type="InterPro" id="IPR026869">
    <property type="entry name" value="EgtC-like"/>
</dbReference>
<name>A0A0S4QRM8_9ACTN</name>
<dbReference type="InterPro" id="IPR017932">
    <property type="entry name" value="GATase_2_dom"/>
</dbReference>
<dbReference type="CDD" id="cd01908">
    <property type="entry name" value="YafJ"/>
    <property type="match status" value="1"/>
</dbReference>
<dbReference type="Pfam" id="PF13230">
    <property type="entry name" value="GATase_4"/>
    <property type="match status" value="1"/>
</dbReference>
<dbReference type="PANTHER" id="PTHR42824:SF1">
    <property type="entry name" value="GLUTAMINE AMIDOTRANSFERASE YAFJ-RELATED"/>
    <property type="match status" value="1"/>
</dbReference>
<dbReference type="Gene3D" id="3.60.20.10">
    <property type="entry name" value="Glutamine Phosphoribosylpyrophosphate, subunit 1, domain 1"/>
    <property type="match status" value="1"/>
</dbReference>
<proteinExistence type="predicted"/>
<dbReference type="Proteomes" id="UP000198802">
    <property type="component" value="Unassembled WGS sequence"/>
</dbReference>
<keyword evidence="4" id="KW-1185">Reference proteome</keyword>
<gene>
    <name evidence="3" type="ORF">Ga0074812_114140</name>
</gene>
<dbReference type="RefSeq" id="WP_091279822.1">
    <property type="nucleotide sequence ID" value="NZ_FAOZ01000014.1"/>
</dbReference>
<keyword evidence="1 3" id="KW-0315">Glutamine amidotransferase</keyword>
<keyword evidence="3" id="KW-0808">Transferase</keyword>
<dbReference type="PANTHER" id="PTHR42824">
    <property type="entry name" value="GLUTAMINE AMIDOTRANSFERASE"/>
    <property type="match status" value="1"/>
</dbReference>